<name>A0A061EG11_THECC</name>
<accession>A0A061EG11</accession>
<dbReference type="EMBL" id="CM001882">
    <property type="protein sequence ID" value="EOY03317.1"/>
    <property type="molecule type" value="Genomic_DNA"/>
</dbReference>
<reference evidence="1 2" key="1">
    <citation type="journal article" date="2013" name="Genome Biol.">
        <title>The genome sequence of the most widely cultivated cacao type and its use to identify candidate genes regulating pod color.</title>
        <authorList>
            <person name="Motamayor J.C."/>
            <person name="Mockaitis K."/>
            <person name="Schmutz J."/>
            <person name="Haiminen N."/>
            <person name="Iii D.L."/>
            <person name="Cornejo O."/>
            <person name="Findley S.D."/>
            <person name="Zheng P."/>
            <person name="Utro F."/>
            <person name="Royaert S."/>
            <person name="Saski C."/>
            <person name="Jenkins J."/>
            <person name="Podicheti R."/>
            <person name="Zhao M."/>
            <person name="Scheffler B.E."/>
            <person name="Stack J.C."/>
            <person name="Feltus F.A."/>
            <person name="Mustiga G.M."/>
            <person name="Amores F."/>
            <person name="Phillips W."/>
            <person name="Marelli J.P."/>
            <person name="May G.D."/>
            <person name="Shapiro H."/>
            <person name="Ma J."/>
            <person name="Bustamante C.D."/>
            <person name="Schnell R.J."/>
            <person name="Main D."/>
            <person name="Gilbert D."/>
            <person name="Parida L."/>
            <person name="Kuhn D.N."/>
        </authorList>
    </citation>
    <scope>NUCLEOTIDE SEQUENCE [LARGE SCALE GENOMIC DNA]</scope>
    <source>
        <strain evidence="2">cv. Matina 1-6</strain>
    </source>
</reference>
<evidence type="ECO:0000313" key="2">
    <source>
        <dbReference type="Proteomes" id="UP000026915"/>
    </source>
</evidence>
<protein>
    <submittedName>
        <fullName evidence="1">Uncharacterized protein</fullName>
    </submittedName>
</protein>
<dbReference type="InParanoid" id="A0A061EG11"/>
<dbReference type="AlphaFoldDB" id="A0A061EG11"/>
<gene>
    <name evidence="1" type="ORF">TCM_018205</name>
</gene>
<sequence>MAGLWSMIYTWHEHGLICVARPPVDICGCDHLIFLMSTNIVETTIVVGIRWSGAPRCYYVEVGPHVGCYDYLLKSLESF</sequence>
<evidence type="ECO:0000313" key="1">
    <source>
        <dbReference type="EMBL" id="EOY03317.1"/>
    </source>
</evidence>
<organism evidence="1 2">
    <name type="scientific">Theobroma cacao</name>
    <name type="common">Cacao</name>
    <name type="synonym">Cocoa</name>
    <dbReference type="NCBI Taxonomy" id="3641"/>
    <lineage>
        <taxon>Eukaryota</taxon>
        <taxon>Viridiplantae</taxon>
        <taxon>Streptophyta</taxon>
        <taxon>Embryophyta</taxon>
        <taxon>Tracheophyta</taxon>
        <taxon>Spermatophyta</taxon>
        <taxon>Magnoliopsida</taxon>
        <taxon>eudicotyledons</taxon>
        <taxon>Gunneridae</taxon>
        <taxon>Pentapetalae</taxon>
        <taxon>rosids</taxon>
        <taxon>malvids</taxon>
        <taxon>Malvales</taxon>
        <taxon>Malvaceae</taxon>
        <taxon>Byttnerioideae</taxon>
        <taxon>Theobroma</taxon>
    </lineage>
</organism>
<dbReference type="HOGENOM" id="CLU_197863_0_0_1"/>
<dbReference type="Gramene" id="EOY03317">
    <property type="protein sequence ID" value="EOY03317"/>
    <property type="gene ID" value="TCM_018205"/>
</dbReference>
<dbReference type="Proteomes" id="UP000026915">
    <property type="component" value="Chromosome 4"/>
</dbReference>
<keyword evidence="2" id="KW-1185">Reference proteome</keyword>
<proteinExistence type="predicted"/>